<reference evidence="9 10" key="1">
    <citation type="submission" date="2015-07" db="EMBL/GenBank/DDBJ databases">
        <title>The genome of Melipona quadrifasciata.</title>
        <authorList>
            <person name="Pan H."/>
            <person name="Kapheim K."/>
        </authorList>
    </citation>
    <scope>NUCLEOTIDE SEQUENCE [LARGE SCALE GENOMIC DNA]</scope>
    <source>
        <strain evidence="9">0111107301</strain>
        <tissue evidence="9">Whole body</tissue>
    </source>
</reference>
<dbReference type="Proteomes" id="UP000053105">
    <property type="component" value="Unassembled WGS sequence"/>
</dbReference>
<keyword evidence="2" id="KW-0805">Transcription regulation</keyword>
<evidence type="ECO:0000256" key="7">
    <source>
        <dbReference type="SAM" id="MobiDB-lite"/>
    </source>
</evidence>
<dbReference type="CDD" id="cd22031">
    <property type="entry name" value="HMG-box_SoxE"/>
    <property type="match status" value="1"/>
</dbReference>
<sequence>MTRKLPIIKKILIIRRLLRASLPSFIDHCNDRGNLLKKFSDTANGRAANIKKERKRHQASGSISSSNAATNPANSSSPVASNGNNNASNNGKASAVTAAVAANGGERISAAVTKVLQGYDWTLVPVATKGSSDKRAAHVKRPMNAFMVWAQAARRILADQYPQLHNAELSKTLGKLWRLLSDSDKKPFIEEADRLRVIHKREHPDYKYQPRRRKQNGPSGREGSPSRNQSNVTFNVSRSLKQEDASPRGTQGPNSPQSGVSSSPPTTPNQGLSPPTPPTTPRGQHYANQGNQPQPNSTMYQQDLAIGSSSDSPHQHQPGVDFRYIEVGDGLSIEEGQLNGLGSLAGVGLNLPLNLQECEVENNELDQYLRPQVPSVHVAAPTTTSSQWIFNRYEEEMERPNKRHCSEQPMTAETSWEDRAQTDIVRYHELQPPLPPMQYISSSHNPHYSHTSTQMSHPHVSTSYAQYQRYVPGIEPWSHYILILTFRLKISKCPDTSKLVVVSTYSNKATERQENFGALMGSCRATIDETQGTEAREIAAIIERLAKFPNLYCLLKLSESLLYSTHSTISLKDKNLQRCEKGASFVDFDEFRIDFAIVISDVADYLAAIRKENEYNTLILERIINANTNISVKSTFHRVEMLVLIFIKQRSVPYDHAALKLTSSFKPSAFFLYPLIYETYGQEFTNRSPIDRCNACKLHSNFGSKLYLNIIDALKLLQYEVQVPTPGSKFPINHKHLNVFDDIFYIFTEI</sequence>
<protein>
    <submittedName>
        <fullName evidence="9">Transcription factor Sox-10</fullName>
    </submittedName>
</protein>
<evidence type="ECO:0000256" key="1">
    <source>
        <dbReference type="ARBA" id="ARBA00004123"/>
    </source>
</evidence>
<evidence type="ECO:0000256" key="6">
    <source>
        <dbReference type="PROSITE-ProRule" id="PRU00267"/>
    </source>
</evidence>
<feature type="compositionally biased region" description="Polar residues" evidence="7">
    <location>
        <begin position="248"/>
        <end position="273"/>
    </location>
</feature>
<dbReference type="InterPro" id="IPR050917">
    <property type="entry name" value="SOX_TF"/>
</dbReference>
<evidence type="ECO:0000256" key="2">
    <source>
        <dbReference type="ARBA" id="ARBA00023015"/>
    </source>
</evidence>
<dbReference type="PANTHER" id="PTHR45803">
    <property type="entry name" value="SOX100B"/>
    <property type="match status" value="1"/>
</dbReference>
<dbReference type="InterPro" id="IPR009071">
    <property type="entry name" value="HMG_box_dom"/>
</dbReference>
<keyword evidence="5 6" id="KW-0539">Nucleus</keyword>
<feature type="region of interest" description="Disordered" evidence="7">
    <location>
        <begin position="49"/>
        <end position="91"/>
    </location>
</feature>
<feature type="DNA-binding region" description="HMG box" evidence="6">
    <location>
        <begin position="139"/>
        <end position="207"/>
    </location>
</feature>
<dbReference type="STRING" id="166423.A0A0N0BJI6"/>
<comment type="subcellular location">
    <subcellularLocation>
        <location evidence="1">Nucleus</location>
    </subcellularLocation>
</comment>
<dbReference type="OrthoDB" id="6247875at2759"/>
<accession>A0A0N0BJI6</accession>
<dbReference type="EMBL" id="KQ435714">
    <property type="protein sequence ID" value="KOX79192.1"/>
    <property type="molecule type" value="Genomic_DNA"/>
</dbReference>
<evidence type="ECO:0000313" key="10">
    <source>
        <dbReference type="Proteomes" id="UP000053105"/>
    </source>
</evidence>
<keyword evidence="4" id="KW-0804">Transcription</keyword>
<name>A0A0N0BJI6_9HYME</name>
<dbReference type="GO" id="GO:0000981">
    <property type="term" value="F:DNA-binding transcription factor activity, RNA polymerase II-specific"/>
    <property type="evidence" value="ECO:0007669"/>
    <property type="project" value="TreeGrafter"/>
</dbReference>
<evidence type="ECO:0000256" key="5">
    <source>
        <dbReference type="ARBA" id="ARBA00023242"/>
    </source>
</evidence>
<dbReference type="Gene3D" id="1.10.30.10">
    <property type="entry name" value="High mobility group box domain"/>
    <property type="match status" value="1"/>
</dbReference>
<proteinExistence type="predicted"/>
<dbReference type="SUPFAM" id="SSF47095">
    <property type="entry name" value="HMG-box"/>
    <property type="match status" value="1"/>
</dbReference>
<dbReference type="InterPro" id="IPR022151">
    <property type="entry name" value="Sox_N"/>
</dbReference>
<feature type="domain" description="HMG box" evidence="8">
    <location>
        <begin position="139"/>
        <end position="207"/>
    </location>
</feature>
<feature type="compositionally biased region" description="Polar residues" evidence="7">
    <location>
        <begin position="286"/>
        <end position="299"/>
    </location>
</feature>
<dbReference type="InterPro" id="IPR036910">
    <property type="entry name" value="HMG_box_dom_sf"/>
</dbReference>
<dbReference type="GO" id="GO:0000978">
    <property type="term" value="F:RNA polymerase II cis-regulatory region sequence-specific DNA binding"/>
    <property type="evidence" value="ECO:0007669"/>
    <property type="project" value="TreeGrafter"/>
</dbReference>
<keyword evidence="10" id="KW-1185">Reference proteome</keyword>
<dbReference type="FunFam" id="1.10.30.10:FF:000004">
    <property type="entry name" value="Transcription factor SOX-10"/>
    <property type="match status" value="1"/>
</dbReference>
<feature type="compositionally biased region" description="Polar residues" evidence="7">
    <location>
        <begin position="225"/>
        <end position="239"/>
    </location>
</feature>
<evidence type="ECO:0000256" key="4">
    <source>
        <dbReference type="ARBA" id="ARBA00023163"/>
    </source>
</evidence>
<evidence type="ECO:0000259" key="8">
    <source>
        <dbReference type="PROSITE" id="PS50118"/>
    </source>
</evidence>
<dbReference type="SMART" id="SM00398">
    <property type="entry name" value="HMG"/>
    <property type="match status" value="1"/>
</dbReference>
<evidence type="ECO:0000256" key="3">
    <source>
        <dbReference type="ARBA" id="ARBA00023125"/>
    </source>
</evidence>
<keyword evidence="3 6" id="KW-0238">DNA-binding</keyword>
<organism evidence="9 10">
    <name type="scientific">Melipona quadrifasciata</name>
    <dbReference type="NCBI Taxonomy" id="166423"/>
    <lineage>
        <taxon>Eukaryota</taxon>
        <taxon>Metazoa</taxon>
        <taxon>Ecdysozoa</taxon>
        <taxon>Arthropoda</taxon>
        <taxon>Hexapoda</taxon>
        <taxon>Insecta</taxon>
        <taxon>Pterygota</taxon>
        <taxon>Neoptera</taxon>
        <taxon>Endopterygota</taxon>
        <taxon>Hymenoptera</taxon>
        <taxon>Apocrita</taxon>
        <taxon>Aculeata</taxon>
        <taxon>Apoidea</taxon>
        <taxon>Anthophila</taxon>
        <taxon>Apidae</taxon>
        <taxon>Melipona</taxon>
    </lineage>
</organism>
<feature type="region of interest" description="Disordered" evidence="7">
    <location>
        <begin position="200"/>
        <end position="299"/>
    </location>
</feature>
<dbReference type="Pfam" id="PF00505">
    <property type="entry name" value="HMG_box"/>
    <property type="match status" value="1"/>
</dbReference>
<dbReference type="PANTHER" id="PTHR45803:SF5">
    <property type="entry name" value="SOX100B"/>
    <property type="match status" value="1"/>
</dbReference>
<evidence type="ECO:0000313" key="9">
    <source>
        <dbReference type="EMBL" id="KOX79192.1"/>
    </source>
</evidence>
<dbReference type="Pfam" id="PF12444">
    <property type="entry name" value="Sox_N"/>
    <property type="match status" value="1"/>
</dbReference>
<dbReference type="GO" id="GO:0005634">
    <property type="term" value="C:nucleus"/>
    <property type="evidence" value="ECO:0007669"/>
    <property type="project" value="UniProtKB-SubCell"/>
</dbReference>
<dbReference type="AlphaFoldDB" id="A0A0N0BJI6"/>
<feature type="compositionally biased region" description="Low complexity" evidence="7">
    <location>
        <begin position="64"/>
        <end position="91"/>
    </location>
</feature>
<gene>
    <name evidence="9" type="ORF">WN51_07194</name>
</gene>
<dbReference type="PROSITE" id="PS50118">
    <property type="entry name" value="HMG_BOX_2"/>
    <property type="match status" value="1"/>
</dbReference>